<feature type="compositionally biased region" description="Polar residues" evidence="1">
    <location>
        <begin position="1"/>
        <end position="10"/>
    </location>
</feature>
<keyword evidence="3" id="KW-1185">Reference proteome</keyword>
<reference evidence="2 3" key="1">
    <citation type="submission" date="2019-05" db="EMBL/GenBank/DDBJ databases">
        <title>Another draft genome of Portunus trituberculatus and its Hox gene families provides insights of decapod evolution.</title>
        <authorList>
            <person name="Jeong J.-H."/>
            <person name="Song I."/>
            <person name="Kim S."/>
            <person name="Choi T."/>
            <person name="Kim D."/>
            <person name="Ryu S."/>
            <person name="Kim W."/>
        </authorList>
    </citation>
    <scope>NUCLEOTIDE SEQUENCE [LARGE SCALE GENOMIC DNA]</scope>
    <source>
        <tissue evidence="2">Muscle</tissue>
    </source>
</reference>
<sequence>MSRSGASSLPAQDGFAYKTPKPPSCCKCPSRPMSKAEISFFLQDTIKSAYTSFPDSSCCELKVRGHDIRGIATSMLMWKNCSVPTMLRAAC</sequence>
<dbReference type="EMBL" id="VSRR010024231">
    <property type="protein sequence ID" value="MPC66072.1"/>
    <property type="molecule type" value="Genomic_DNA"/>
</dbReference>
<gene>
    <name evidence="2" type="ORF">E2C01_060215</name>
</gene>
<accession>A0A5B7H4M5</accession>
<evidence type="ECO:0000313" key="3">
    <source>
        <dbReference type="Proteomes" id="UP000324222"/>
    </source>
</evidence>
<proteinExistence type="predicted"/>
<dbReference type="AlphaFoldDB" id="A0A5B7H4M5"/>
<comment type="caution">
    <text evidence="2">The sequence shown here is derived from an EMBL/GenBank/DDBJ whole genome shotgun (WGS) entry which is preliminary data.</text>
</comment>
<protein>
    <submittedName>
        <fullName evidence="2">Uncharacterized protein</fullName>
    </submittedName>
</protein>
<evidence type="ECO:0000256" key="1">
    <source>
        <dbReference type="SAM" id="MobiDB-lite"/>
    </source>
</evidence>
<dbReference type="Proteomes" id="UP000324222">
    <property type="component" value="Unassembled WGS sequence"/>
</dbReference>
<name>A0A5B7H4M5_PORTR</name>
<evidence type="ECO:0000313" key="2">
    <source>
        <dbReference type="EMBL" id="MPC66072.1"/>
    </source>
</evidence>
<feature type="region of interest" description="Disordered" evidence="1">
    <location>
        <begin position="1"/>
        <end position="23"/>
    </location>
</feature>
<organism evidence="2 3">
    <name type="scientific">Portunus trituberculatus</name>
    <name type="common">Swimming crab</name>
    <name type="synonym">Neptunus trituberculatus</name>
    <dbReference type="NCBI Taxonomy" id="210409"/>
    <lineage>
        <taxon>Eukaryota</taxon>
        <taxon>Metazoa</taxon>
        <taxon>Ecdysozoa</taxon>
        <taxon>Arthropoda</taxon>
        <taxon>Crustacea</taxon>
        <taxon>Multicrustacea</taxon>
        <taxon>Malacostraca</taxon>
        <taxon>Eumalacostraca</taxon>
        <taxon>Eucarida</taxon>
        <taxon>Decapoda</taxon>
        <taxon>Pleocyemata</taxon>
        <taxon>Brachyura</taxon>
        <taxon>Eubrachyura</taxon>
        <taxon>Portunoidea</taxon>
        <taxon>Portunidae</taxon>
        <taxon>Portuninae</taxon>
        <taxon>Portunus</taxon>
    </lineage>
</organism>